<keyword evidence="2" id="KW-1185">Reference proteome</keyword>
<keyword evidence="1" id="KW-0315">Glutamine amidotransferase</keyword>
<proteinExistence type="predicted"/>
<dbReference type="SUPFAM" id="SSF56235">
    <property type="entry name" value="N-terminal nucleophile aminohydrolases (Ntn hydrolases)"/>
    <property type="match status" value="1"/>
</dbReference>
<evidence type="ECO:0000313" key="2">
    <source>
        <dbReference type="Proteomes" id="UP001162780"/>
    </source>
</evidence>
<dbReference type="RefSeq" id="WP_255187593.1">
    <property type="nucleotide sequence ID" value="NZ_CP113517.1"/>
</dbReference>
<gene>
    <name evidence="1" type="ORF">NM686_009245</name>
</gene>
<dbReference type="Proteomes" id="UP001162780">
    <property type="component" value="Chromosome"/>
</dbReference>
<dbReference type="Gene3D" id="3.60.20.10">
    <property type="entry name" value="Glutamine Phosphoribosylpyrophosphate, subunit 1, domain 1"/>
    <property type="match status" value="1"/>
</dbReference>
<dbReference type="EMBL" id="CP113517">
    <property type="protein sequence ID" value="WAR46680.1"/>
    <property type="molecule type" value="Genomic_DNA"/>
</dbReference>
<evidence type="ECO:0000313" key="1">
    <source>
        <dbReference type="EMBL" id="WAR46680.1"/>
    </source>
</evidence>
<dbReference type="InterPro" id="IPR029055">
    <property type="entry name" value="Ntn_hydrolases_N"/>
</dbReference>
<sequence length="248" mass="28394">MCLILYKPKHVKVDLDLLHSASQYNPHGYGLMALSGPQKIHVIRGLHGSFDHLRRACEHFTRHECVIHLRLRTRGYINNANTHPFKLTDAVYMAHNGTLDINCRVPGRSDSWHMANDVLSPLLQYSSSLLHNENFQRYLSEKIGSDNRMVFMDAHRQKTIIINEPLGIEFKGVWLSNTKWFDAARFGVAAANPLHESTPAQHRTRLDLLSGRFGQQFNAFHWAGRNHHRQLGRSCRASQLSGGRQETE</sequence>
<accession>A0ABY7GQB0</accession>
<organism evidence="1 2">
    <name type="scientific">Methylomonas rapida</name>
    <dbReference type="NCBI Taxonomy" id="2963939"/>
    <lineage>
        <taxon>Bacteria</taxon>
        <taxon>Pseudomonadati</taxon>
        <taxon>Pseudomonadota</taxon>
        <taxon>Gammaproteobacteria</taxon>
        <taxon>Methylococcales</taxon>
        <taxon>Methylococcaceae</taxon>
        <taxon>Methylomonas</taxon>
    </lineage>
</organism>
<protein>
    <submittedName>
        <fullName evidence="1">Class II glutamine amidotransferase</fullName>
    </submittedName>
</protein>
<reference evidence="1" key="1">
    <citation type="submission" date="2022-11" db="EMBL/GenBank/DDBJ databases">
        <title>Methylomonas rapida sp. nov., Carotenoid-Producing Obligate Methanotrophs with High Growth Characteristics and Biotechnological Potential.</title>
        <authorList>
            <person name="Tikhonova E.N."/>
            <person name="Suleimanov R.Z."/>
            <person name="Miroshnikov K."/>
            <person name="Oshkin I.Y."/>
            <person name="Belova S.E."/>
            <person name="Danilova O.V."/>
            <person name="Ashikhmin A."/>
            <person name="Konopkin A."/>
            <person name="But S.Y."/>
            <person name="Khmelenina V.N."/>
            <person name="Kuznetsov N."/>
            <person name="Pimenov N.V."/>
            <person name="Dedysh S.N."/>
        </authorList>
    </citation>
    <scope>NUCLEOTIDE SEQUENCE</scope>
    <source>
        <strain evidence="1">MP1</strain>
    </source>
</reference>
<name>A0ABY7GQB0_9GAMM</name>